<reference evidence="6 7" key="1">
    <citation type="submission" date="2024-02" db="EMBL/GenBank/DDBJ databases">
        <authorList>
            <person name="Chen Y."/>
            <person name="Shah S."/>
            <person name="Dougan E. K."/>
            <person name="Thang M."/>
            <person name="Chan C."/>
        </authorList>
    </citation>
    <scope>NUCLEOTIDE SEQUENCE [LARGE SCALE GENOMIC DNA]</scope>
</reference>
<evidence type="ECO:0000256" key="4">
    <source>
        <dbReference type="SAM" id="Phobius"/>
    </source>
</evidence>
<dbReference type="InterPro" id="IPR018247">
    <property type="entry name" value="EF_Hand_1_Ca_BS"/>
</dbReference>
<feature type="domain" description="EF-hand" evidence="5">
    <location>
        <begin position="749"/>
        <end position="784"/>
    </location>
</feature>
<sequence length="870" mass="96269">MAQLQKELPKALWLLHTDVMACIRSRWALVALIFASVASLILLFRQLAFPGLEHGHITAGVPKAGMSYFFSVGDFGVAACERGYKAGDLENSGGIGHRNCVASNQKLVADAMDKLAALLKPKFILSLGDNFYIRGVKDLDDSQLQESFVDVYSRGHLEELPWQVSLGDHDHRGNVSALLLWQHKQWKLPAPYYSFRFPVGKKHIEFVIVDSVGLEGGVLDQAPKGRRFEQDLTDEFAGPAAGQRQWQWLSERTAAYGESSDTLLQVVAGHRPIRSLAYRHGSPPSPPELVVAKRLLESLASGEKPVAYLHGHDHVMQHFREVDKPLYHFGNGAGGMGIHPLQECANCTEFKWGASAFGFAVHEVGDSSMVVHFMDAKTLQELRLVDDVVLVYGGWAPSASSTAAAPLETFKRQQVESLHVKGMDHISKRIQDATGNLLVCLESALPSEPCPSIGYIAAEWFSARVSKQGVEEVYRGNLDRPTPGSLAELIVLLALLDFLTATPSTGFGSTASRIVTLKVREGGAQCVAHMELQAIFGAPDIDAVRHTAVIQLFQGKDTQDAKTSLLETLRSTCPQCRVGTVEFEKKLNEAVQLMSAAATCLNSQASKEDLAEALWEVDISWDDWLRIFADPDDAGFAAVDLLGLELYRSAVQGLLECLNEVAGFYAGETMGLDPVKASLTVLQTCAAPASWAQDPLQQPEILDTSTAMSHSGCVVALRCHLLQHAIDSRFNRLYGGPFKIPTGPDPDPRLEKRWQELFESVDVNRNGEVSMDEWKEALDNEDNEELRDLFEFDQRPMRILAKKLFGSVHVHADSWVDMEEFRKACRMAYRSELKWHFIYMMAGREAEKADDRHGTHVPSVQGVTDNYIYI</sequence>
<dbReference type="InterPro" id="IPR011992">
    <property type="entry name" value="EF-hand-dom_pair"/>
</dbReference>
<keyword evidence="4" id="KW-0472">Membrane</keyword>
<keyword evidence="4" id="KW-1133">Transmembrane helix</keyword>
<evidence type="ECO:0000313" key="7">
    <source>
        <dbReference type="Proteomes" id="UP001642464"/>
    </source>
</evidence>
<name>A0ABP0LGN2_9DINO</name>
<dbReference type="SUPFAM" id="SSF56300">
    <property type="entry name" value="Metallo-dependent phosphatases"/>
    <property type="match status" value="1"/>
</dbReference>
<accession>A0ABP0LGN2</accession>
<keyword evidence="1" id="KW-0732">Signal</keyword>
<dbReference type="Pfam" id="PF00149">
    <property type="entry name" value="Metallophos"/>
    <property type="match status" value="1"/>
</dbReference>
<dbReference type="PROSITE" id="PS00018">
    <property type="entry name" value="EF_HAND_1"/>
    <property type="match status" value="1"/>
</dbReference>
<keyword evidence="4" id="KW-0812">Transmembrane</keyword>
<comment type="caution">
    <text evidence="6">The sequence shown here is derived from an EMBL/GenBank/DDBJ whole genome shotgun (WGS) entry which is preliminary data.</text>
</comment>
<organism evidence="6 7">
    <name type="scientific">Durusdinium trenchii</name>
    <dbReference type="NCBI Taxonomy" id="1381693"/>
    <lineage>
        <taxon>Eukaryota</taxon>
        <taxon>Sar</taxon>
        <taxon>Alveolata</taxon>
        <taxon>Dinophyceae</taxon>
        <taxon>Suessiales</taxon>
        <taxon>Symbiodiniaceae</taxon>
        <taxon>Durusdinium</taxon>
    </lineage>
</organism>
<dbReference type="EMBL" id="CAXAMM010016224">
    <property type="protein sequence ID" value="CAK9038337.1"/>
    <property type="molecule type" value="Genomic_DNA"/>
</dbReference>
<dbReference type="SUPFAM" id="SSF47473">
    <property type="entry name" value="EF-hand"/>
    <property type="match status" value="1"/>
</dbReference>
<dbReference type="Gene3D" id="3.60.21.10">
    <property type="match status" value="1"/>
</dbReference>
<dbReference type="Gene3D" id="1.10.238.10">
    <property type="entry name" value="EF-hand"/>
    <property type="match status" value="1"/>
</dbReference>
<dbReference type="InterPro" id="IPR029052">
    <property type="entry name" value="Metallo-depent_PP-like"/>
</dbReference>
<dbReference type="InterPro" id="IPR002048">
    <property type="entry name" value="EF_hand_dom"/>
</dbReference>
<keyword evidence="7" id="KW-1185">Reference proteome</keyword>
<dbReference type="Proteomes" id="UP001642464">
    <property type="component" value="Unassembled WGS sequence"/>
</dbReference>
<proteinExistence type="predicted"/>
<evidence type="ECO:0000313" key="6">
    <source>
        <dbReference type="EMBL" id="CAK9038337.1"/>
    </source>
</evidence>
<dbReference type="PROSITE" id="PS50222">
    <property type="entry name" value="EF_HAND_2"/>
    <property type="match status" value="1"/>
</dbReference>
<gene>
    <name evidence="6" type="ORF">SCF082_LOCUS22560</name>
</gene>
<evidence type="ECO:0000256" key="3">
    <source>
        <dbReference type="ARBA" id="ARBA00022837"/>
    </source>
</evidence>
<dbReference type="InterPro" id="IPR051558">
    <property type="entry name" value="Metallophosphoesterase_PAP"/>
</dbReference>
<evidence type="ECO:0000256" key="1">
    <source>
        <dbReference type="ARBA" id="ARBA00022729"/>
    </source>
</evidence>
<dbReference type="SMART" id="SM00054">
    <property type="entry name" value="EFh"/>
    <property type="match status" value="1"/>
</dbReference>
<dbReference type="InterPro" id="IPR004843">
    <property type="entry name" value="Calcineurin-like_PHP"/>
</dbReference>
<evidence type="ECO:0000259" key="5">
    <source>
        <dbReference type="PROSITE" id="PS50222"/>
    </source>
</evidence>
<feature type="transmembrane region" description="Helical" evidence="4">
    <location>
        <begin position="27"/>
        <end position="44"/>
    </location>
</feature>
<protein>
    <submittedName>
        <fullName evidence="6">Tartrate-resistant acid phosphatase type 5 (TR-AP) (Tartrate-resistant acid ATPase) (TrATPase) (Type 5 acid phosphatase) (Uteroferrin) (UF)</fullName>
    </submittedName>
</protein>
<keyword evidence="3" id="KW-0106">Calcium</keyword>
<dbReference type="PANTHER" id="PTHR10161">
    <property type="entry name" value="TARTRATE-RESISTANT ACID PHOSPHATASE TYPE 5"/>
    <property type="match status" value="1"/>
</dbReference>
<dbReference type="PANTHER" id="PTHR10161:SF57">
    <property type="entry name" value="PROTEIN WITH METALLOPHOSPHATASE DOMAIN"/>
    <property type="match status" value="1"/>
</dbReference>
<evidence type="ECO:0000256" key="2">
    <source>
        <dbReference type="ARBA" id="ARBA00022801"/>
    </source>
</evidence>
<keyword evidence="2" id="KW-0378">Hydrolase</keyword>